<evidence type="ECO:0000313" key="2">
    <source>
        <dbReference type="Proteomes" id="UP000195386"/>
    </source>
</evidence>
<dbReference type="AlphaFoldDB" id="A0A1Y3YSY5"/>
<proteinExistence type="predicted"/>
<protein>
    <recommendedName>
        <fullName evidence="3">DUF551 domain-containing protein</fullName>
    </recommendedName>
</protein>
<reference evidence="2" key="1">
    <citation type="submission" date="2017-04" db="EMBL/GenBank/DDBJ databases">
        <title>Function of individual gut microbiota members based on whole genome sequencing of pure cultures obtained from chicken caecum.</title>
        <authorList>
            <person name="Medvecky M."/>
            <person name="Cejkova D."/>
            <person name="Polansky O."/>
            <person name="Karasova D."/>
            <person name="Kubasova T."/>
            <person name="Cizek A."/>
            <person name="Rychlik I."/>
        </authorList>
    </citation>
    <scope>NUCLEOTIDE SEQUENCE [LARGE SCALE GENOMIC DNA]</scope>
    <source>
        <strain evidence="2">An43</strain>
    </source>
</reference>
<dbReference type="EMBL" id="NFII01000011">
    <property type="protein sequence ID" value="OUO00462.1"/>
    <property type="molecule type" value="Genomic_DNA"/>
</dbReference>
<evidence type="ECO:0000313" key="1">
    <source>
        <dbReference type="EMBL" id="OUO00462.1"/>
    </source>
</evidence>
<organism evidence="1 2">
    <name type="scientific">Bacteroides clarus</name>
    <dbReference type="NCBI Taxonomy" id="626929"/>
    <lineage>
        <taxon>Bacteria</taxon>
        <taxon>Pseudomonadati</taxon>
        <taxon>Bacteroidota</taxon>
        <taxon>Bacteroidia</taxon>
        <taxon>Bacteroidales</taxon>
        <taxon>Bacteroidaceae</taxon>
        <taxon>Bacteroides</taxon>
    </lineage>
</organism>
<dbReference type="Proteomes" id="UP000195386">
    <property type="component" value="Unassembled WGS sequence"/>
</dbReference>
<comment type="caution">
    <text evidence="1">The sequence shown here is derived from an EMBL/GenBank/DDBJ whole genome shotgun (WGS) entry which is preliminary data.</text>
</comment>
<accession>A0A1Y3YSY5</accession>
<sequence length="135" mass="15638">MKQTLKEAAKENILFNHRTVDRTLSGSNLAQFGITNFIQGAEWQAKQSPWVRAKDRLPPVDENDISEQSNPVLVKIAAKGHYEPEILVYNKYYHVWDTADADDFYCHISDDDLWMPIPSFDQILEANKDVLQRMK</sequence>
<dbReference type="RefSeq" id="WP_087426422.1">
    <property type="nucleotide sequence ID" value="NZ_NFII01000011.1"/>
</dbReference>
<gene>
    <name evidence="1" type="ORF">B5F97_12045</name>
</gene>
<evidence type="ECO:0008006" key="3">
    <source>
        <dbReference type="Google" id="ProtNLM"/>
    </source>
</evidence>
<name>A0A1Y3YSY5_9BACE</name>